<feature type="region of interest" description="Disordered" evidence="1">
    <location>
        <begin position="60"/>
        <end position="95"/>
    </location>
</feature>
<feature type="compositionally biased region" description="Basic and acidic residues" evidence="1">
    <location>
        <begin position="13"/>
        <end position="24"/>
    </location>
</feature>
<feature type="region of interest" description="Disordered" evidence="1">
    <location>
        <begin position="1"/>
        <end position="25"/>
    </location>
</feature>
<feature type="compositionally biased region" description="Basic residues" evidence="1">
    <location>
        <begin position="1"/>
        <end position="12"/>
    </location>
</feature>
<sequence>MLRRAKSFFIRKTKPDQTEIKESIPADSLSETAHLARRPISVDVKNRVIKSSGTLVSSDLNSIEQGWRGDSERGLPKRSMSPRRRPPKPKTVENANICRMSFPPMKNDARQCSWYQKLGMTSFTGSKKSLEN</sequence>
<dbReference type="Proteomes" id="UP001431783">
    <property type="component" value="Unassembled WGS sequence"/>
</dbReference>
<accession>A0AAW1U537</accession>
<name>A0AAW1U537_9CUCU</name>
<comment type="caution">
    <text evidence="2">The sequence shown here is derived from an EMBL/GenBank/DDBJ whole genome shotgun (WGS) entry which is preliminary data.</text>
</comment>
<evidence type="ECO:0000313" key="2">
    <source>
        <dbReference type="EMBL" id="KAK9876060.1"/>
    </source>
</evidence>
<proteinExistence type="predicted"/>
<gene>
    <name evidence="2" type="ORF">WA026_011170</name>
</gene>
<organism evidence="2 3">
    <name type="scientific">Henosepilachna vigintioctopunctata</name>
    <dbReference type="NCBI Taxonomy" id="420089"/>
    <lineage>
        <taxon>Eukaryota</taxon>
        <taxon>Metazoa</taxon>
        <taxon>Ecdysozoa</taxon>
        <taxon>Arthropoda</taxon>
        <taxon>Hexapoda</taxon>
        <taxon>Insecta</taxon>
        <taxon>Pterygota</taxon>
        <taxon>Neoptera</taxon>
        <taxon>Endopterygota</taxon>
        <taxon>Coleoptera</taxon>
        <taxon>Polyphaga</taxon>
        <taxon>Cucujiformia</taxon>
        <taxon>Coccinelloidea</taxon>
        <taxon>Coccinellidae</taxon>
        <taxon>Epilachninae</taxon>
        <taxon>Epilachnini</taxon>
        <taxon>Henosepilachna</taxon>
    </lineage>
</organism>
<evidence type="ECO:0000256" key="1">
    <source>
        <dbReference type="SAM" id="MobiDB-lite"/>
    </source>
</evidence>
<dbReference type="AlphaFoldDB" id="A0AAW1U537"/>
<protein>
    <submittedName>
        <fullName evidence="2">Uncharacterized protein</fullName>
    </submittedName>
</protein>
<keyword evidence="3" id="KW-1185">Reference proteome</keyword>
<reference evidence="2 3" key="1">
    <citation type="submission" date="2023-03" db="EMBL/GenBank/DDBJ databases">
        <title>Genome insight into feeding habits of ladybird beetles.</title>
        <authorList>
            <person name="Li H.-S."/>
            <person name="Huang Y.-H."/>
            <person name="Pang H."/>
        </authorList>
    </citation>
    <scope>NUCLEOTIDE SEQUENCE [LARGE SCALE GENOMIC DNA]</scope>
    <source>
        <strain evidence="2">SYSU_2023b</strain>
        <tissue evidence="2">Whole body</tissue>
    </source>
</reference>
<evidence type="ECO:0000313" key="3">
    <source>
        <dbReference type="Proteomes" id="UP001431783"/>
    </source>
</evidence>
<dbReference type="EMBL" id="JARQZJ010000035">
    <property type="protein sequence ID" value="KAK9876060.1"/>
    <property type="molecule type" value="Genomic_DNA"/>
</dbReference>